<feature type="repeat" description="TPR" evidence="4">
    <location>
        <begin position="337"/>
        <end position="370"/>
    </location>
</feature>
<dbReference type="GO" id="GO:0047499">
    <property type="term" value="F:calcium-independent phospholipase A2 activity"/>
    <property type="evidence" value="ECO:0007669"/>
    <property type="project" value="TreeGrafter"/>
</dbReference>
<dbReference type="GO" id="GO:0019369">
    <property type="term" value="P:arachidonate metabolic process"/>
    <property type="evidence" value="ECO:0007669"/>
    <property type="project" value="TreeGrafter"/>
</dbReference>
<dbReference type="GO" id="GO:0016020">
    <property type="term" value="C:membrane"/>
    <property type="evidence" value="ECO:0007669"/>
    <property type="project" value="TreeGrafter"/>
</dbReference>
<evidence type="ECO:0000256" key="5">
    <source>
        <dbReference type="PROSITE-ProRule" id="PRU01161"/>
    </source>
</evidence>
<sequence length="659" mass="75679">MIETIGAYNKGEYQEVIKALSEEYNKKTKDSLLKLTKREDFINTDHIIETLLYYGFRSDGIAYLLNLLGEVLSSGKVELNGMTKKDLKALATSVFNGALSEKLVDDAKKLDGRIRELRKGHIVSTFNKFKDYVLLKEYSDMAKEYKDDAEEMPFISRLEEMRNITRINRAIFDILDAGKEEIKRAIETIKEVQNSIDNNYQFVNSAKWRYEVLEDLLWVINGEESPTESSEESSEESPKLSLITYIDDKYINYLNQQLKQASSTQERFRLFNAIATCYVQLAEKEDNNRLNGLCYWRSAQKNYEEAREKDPENSDAALGFAKFIQLLNVCPNLTSLSEYWYFRSIAYQKKADYKNAKENIIEALNLDNKNNEKNIIEWRINRYKKEKNDIDDSPTYNILSIDGGGVCGILPALWLSEIEYRTHRPISHLFNMITGISAGGIIAAGLSKNPYYECSDKPKFSASDLLDIYQNQAKNLFITTKHTEQDRSSLFSKHFVIPAVDVTTSNLTQTHFFTRYDDRSDDSKDDTFFDTLMATTAAPTLFPPYEIKGRGLFSGEALHLNNPTIAAYEEAIRYNAPKEKISVLSLGTGSYVPDPLNPDLYRDILPQHEGNIDSLMYIWLEEPIELDNCKKELDSSDDNPINKLVESFEKGNKVLWNSY</sequence>
<evidence type="ECO:0000313" key="8">
    <source>
        <dbReference type="EMBL" id="PKK67530.1"/>
    </source>
</evidence>
<dbReference type="EMBL" id="LLXL01000947">
    <property type="protein sequence ID" value="PKK67530.1"/>
    <property type="molecule type" value="Genomic_DNA"/>
</dbReference>
<dbReference type="VEuPathDB" id="FungiDB:FUN_024794"/>
<dbReference type="PANTHER" id="PTHR24185:SF1">
    <property type="entry name" value="CALCIUM-INDEPENDENT PHOSPHOLIPASE A2-GAMMA"/>
    <property type="match status" value="1"/>
</dbReference>
<feature type="coiled-coil region" evidence="6">
    <location>
        <begin position="354"/>
        <end position="386"/>
    </location>
</feature>
<dbReference type="PANTHER" id="PTHR24185">
    <property type="entry name" value="CALCIUM-INDEPENDENT PHOSPHOLIPASE A2-GAMMA"/>
    <property type="match status" value="1"/>
</dbReference>
<evidence type="ECO:0000256" key="6">
    <source>
        <dbReference type="SAM" id="Coils"/>
    </source>
</evidence>
<reference evidence="8 9" key="1">
    <citation type="submission" date="2016-04" db="EMBL/GenBank/DDBJ databases">
        <title>Genome analyses suggest a sexual origin of heterokaryosis in a supposedly ancient asexual fungus.</title>
        <authorList>
            <person name="Ropars J."/>
            <person name="Sedzielewska K."/>
            <person name="Noel J."/>
            <person name="Charron P."/>
            <person name="Farinelli L."/>
            <person name="Marton T."/>
            <person name="Kruger M."/>
            <person name="Pelin A."/>
            <person name="Brachmann A."/>
            <person name="Corradi N."/>
        </authorList>
    </citation>
    <scope>NUCLEOTIDE SEQUENCE [LARGE SCALE GENOMIC DNA]</scope>
    <source>
        <strain evidence="8 9">C2</strain>
    </source>
</reference>
<name>A0A2N1N104_9GLOM</name>
<accession>A0A2N1N104</accession>
<evidence type="ECO:0000259" key="7">
    <source>
        <dbReference type="PROSITE" id="PS51635"/>
    </source>
</evidence>
<dbReference type="Gene3D" id="3.40.1090.10">
    <property type="entry name" value="Cytosolic phospholipase A2 catalytic domain"/>
    <property type="match status" value="1"/>
</dbReference>
<keyword evidence="2" id="KW-0442">Lipid degradation</keyword>
<dbReference type="GO" id="GO:0016042">
    <property type="term" value="P:lipid catabolic process"/>
    <property type="evidence" value="ECO:0007669"/>
    <property type="project" value="UniProtKB-KW"/>
</dbReference>
<keyword evidence="4" id="KW-0802">TPR repeat</keyword>
<dbReference type="PROSITE" id="PS51635">
    <property type="entry name" value="PNPLA"/>
    <property type="match status" value="1"/>
</dbReference>
<dbReference type="InterPro" id="IPR011990">
    <property type="entry name" value="TPR-like_helical_dom_sf"/>
</dbReference>
<feature type="short sequence motif" description="GXSXG" evidence="5">
    <location>
        <begin position="435"/>
        <end position="439"/>
    </location>
</feature>
<keyword evidence="1" id="KW-0378">Hydrolase</keyword>
<dbReference type="Pfam" id="PF01734">
    <property type="entry name" value="Patatin"/>
    <property type="match status" value="1"/>
</dbReference>
<dbReference type="Gene3D" id="1.25.40.10">
    <property type="entry name" value="Tetratricopeptide repeat domain"/>
    <property type="match status" value="1"/>
</dbReference>
<dbReference type="VEuPathDB" id="FungiDB:RhiirFUN_024155"/>
<dbReference type="Proteomes" id="UP000233469">
    <property type="component" value="Unassembled WGS sequence"/>
</dbReference>
<dbReference type="GO" id="GO:0046486">
    <property type="term" value="P:glycerolipid metabolic process"/>
    <property type="evidence" value="ECO:0007669"/>
    <property type="project" value="UniProtKB-ARBA"/>
</dbReference>
<evidence type="ECO:0000256" key="3">
    <source>
        <dbReference type="ARBA" id="ARBA00023098"/>
    </source>
</evidence>
<gene>
    <name evidence="8" type="ORF">RhiirC2_751598</name>
</gene>
<protein>
    <submittedName>
        <fullName evidence="8">FabD/lysophospholipase-like protein</fullName>
    </submittedName>
</protein>
<dbReference type="InterPro" id="IPR016035">
    <property type="entry name" value="Acyl_Trfase/lysoPLipase"/>
</dbReference>
<comment type="caution">
    <text evidence="5">Lacks conserved residue(s) required for the propagation of feature annotation.</text>
</comment>
<proteinExistence type="predicted"/>
<dbReference type="VEuPathDB" id="FungiDB:RhiirA1_444555"/>
<reference evidence="8 9" key="2">
    <citation type="submission" date="2017-10" db="EMBL/GenBank/DDBJ databases">
        <title>Extensive intraspecific genome diversity in a model arbuscular mycorrhizal fungus.</title>
        <authorList>
            <person name="Chen E.C.H."/>
            <person name="Morin E."/>
            <person name="Baudet D."/>
            <person name="Noel J."/>
            <person name="Ndikumana S."/>
            <person name="Charron P."/>
            <person name="St-Onge C."/>
            <person name="Giorgi J."/>
            <person name="Grigoriev I.V."/>
            <person name="Roux C."/>
            <person name="Martin F.M."/>
            <person name="Corradi N."/>
        </authorList>
    </citation>
    <scope>NUCLEOTIDE SEQUENCE [LARGE SCALE GENOMIC DNA]</scope>
    <source>
        <strain evidence="8 9">C2</strain>
    </source>
</reference>
<evidence type="ECO:0000256" key="4">
    <source>
        <dbReference type="PROSITE-ProRule" id="PRU00339"/>
    </source>
</evidence>
<evidence type="ECO:0000313" key="9">
    <source>
        <dbReference type="Proteomes" id="UP000233469"/>
    </source>
</evidence>
<comment type="caution">
    <text evidence="8">The sequence shown here is derived from an EMBL/GenBank/DDBJ whole genome shotgun (WGS) entry which is preliminary data.</text>
</comment>
<dbReference type="PROSITE" id="PS50005">
    <property type="entry name" value="TPR"/>
    <property type="match status" value="1"/>
</dbReference>
<dbReference type="InterPro" id="IPR019734">
    <property type="entry name" value="TPR_rpt"/>
</dbReference>
<evidence type="ECO:0000256" key="2">
    <source>
        <dbReference type="ARBA" id="ARBA00022963"/>
    </source>
</evidence>
<keyword evidence="6" id="KW-0175">Coiled coil</keyword>
<dbReference type="CDD" id="cd07199">
    <property type="entry name" value="Pat17_PNPLA8_PNPLA9_like"/>
    <property type="match status" value="1"/>
</dbReference>
<dbReference type="AlphaFoldDB" id="A0A2N1N104"/>
<feature type="short sequence motif" description="GXGXXG" evidence="5">
    <location>
        <begin position="403"/>
        <end position="408"/>
    </location>
</feature>
<evidence type="ECO:0000256" key="1">
    <source>
        <dbReference type="ARBA" id="ARBA00022801"/>
    </source>
</evidence>
<dbReference type="SUPFAM" id="SSF52151">
    <property type="entry name" value="FabD/lysophospholipase-like"/>
    <property type="match status" value="1"/>
</dbReference>
<keyword evidence="3" id="KW-0443">Lipid metabolism</keyword>
<feature type="domain" description="PNPLA" evidence="7">
    <location>
        <begin position="399"/>
        <end position="568"/>
    </location>
</feature>
<dbReference type="InterPro" id="IPR002641">
    <property type="entry name" value="PNPLA_dom"/>
</dbReference>
<organism evidence="8 9">
    <name type="scientific">Rhizophagus irregularis</name>
    <dbReference type="NCBI Taxonomy" id="588596"/>
    <lineage>
        <taxon>Eukaryota</taxon>
        <taxon>Fungi</taxon>
        <taxon>Fungi incertae sedis</taxon>
        <taxon>Mucoromycota</taxon>
        <taxon>Glomeromycotina</taxon>
        <taxon>Glomeromycetes</taxon>
        <taxon>Glomerales</taxon>
        <taxon>Glomeraceae</taxon>
        <taxon>Rhizophagus</taxon>
    </lineage>
</organism>